<dbReference type="GO" id="GO:0003824">
    <property type="term" value="F:catalytic activity"/>
    <property type="evidence" value="ECO:0007669"/>
    <property type="project" value="InterPro"/>
</dbReference>
<dbReference type="InterPro" id="IPR058240">
    <property type="entry name" value="rSAM_sf"/>
</dbReference>
<dbReference type="SFLD" id="SFLDS00029">
    <property type="entry name" value="Radical_SAM"/>
    <property type="match status" value="1"/>
</dbReference>
<evidence type="ECO:0000256" key="4">
    <source>
        <dbReference type="ARBA" id="ARBA00023014"/>
    </source>
</evidence>
<dbReference type="PANTHER" id="PTHR11228:SF7">
    <property type="entry name" value="PQQA PEPTIDE CYCLASE"/>
    <property type="match status" value="1"/>
</dbReference>
<gene>
    <name evidence="7" type="ORF">J3E07_000699</name>
</gene>
<comment type="caution">
    <text evidence="7">The sequence shown here is derived from an EMBL/GenBank/DDBJ whole genome shotgun (WGS) entry which is preliminary data.</text>
</comment>
<dbReference type="PROSITE" id="PS51918">
    <property type="entry name" value="RADICAL_SAM"/>
    <property type="match status" value="1"/>
</dbReference>
<accession>A0A8J7UUG3</accession>
<evidence type="ECO:0000256" key="5">
    <source>
        <dbReference type="PROSITE-ProRule" id="PRU00339"/>
    </source>
</evidence>
<evidence type="ECO:0000256" key="3">
    <source>
        <dbReference type="ARBA" id="ARBA00023004"/>
    </source>
</evidence>
<dbReference type="SMART" id="SM00028">
    <property type="entry name" value="TPR"/>
    <property type="match status" value="4"/>
</dbReference>
<feature type="domain" description="Radical SAM core" evidence="6">
    <location>
        <begin position="2"/>
        <end position="210"/>
    </location>
</feature>
<dbReference type="AlphaFoldDB" id="A0A8J7UUG3"/>
<evidence type="ECO:0000313" key="7">
    <source>
        <dbReference type="EMBL" id="MBP2201301.1"/>
    </source>
</evidence>
<dbReference type="InterPro" id="IPR007197">
    <property type="entry name" value="rSAM"/>
</dbReference>
<dbReference type="EMBL" id="JAGGMV010000001">
    <property type="protein sequence ID" value="MBP2201301.1"/>
    <property type="molecule type" value="Genomic_DNA"/>
</dbReference>
<evidence type="ECO:0000256" key="2">
    <source>
        <dbReference type="ARBA" id="ARBA00022723"/>
    </source>
</evidence>
<name>A0A8J7UUG3_METVO</name>
<dbReference type="RefSeq" id="WP_209590746.1">
    <property type="nucleotide sequence ID" value="NZ_JAGGMV010000001.1"/>
</dbReference>
<dbReference type="InterPro" id="IPR019734">
    <property type="entry name" value="TPR_rpt"/>
</dbReference>
<dbReference type="GO" id="GO:0051536">
    <property type="term" value="F:iron-sulfur cluster binding"/>
    <property type="evidence" value="ECO:0007669"/>
    <property type="project" value="UniProtKB-KW"/>
</dbReference>
<dbReference type="PANTHER" id="PTHR11228">
    <property type="entry name" value="RADICAL SAM DOMAIN PROTEIN"/>
    <property type="match status" value="1"/>
</dbReference>
<dbReference type="SFLD" id="SFLDG01067">
    <property type="entry name" value="SPASM/twitch_domain_containing"/>
    <property type="match status" value="1"/>
</dbReference>
<dbReference type="Proteomes" id="UP000740329">
    <property type="component" value="Unassembled WGS sequence"/>
</dbReference>
<feature type="repeat" description="TPR" evidence="5">
    <location>
        <begin position="391"/>
        <end position="424"/>
    </location>
</feature>
<keyword evidence="5" id="KW-0802">TPR repeat</keyword>
<evidence type="ECO:0000256" key="1">
    <source>
        <dbReference type="ARBA" id="ARBA00022691"/>
    </source>
</evidence>
<dbReference type="PROSITE" id="PS50005">
    <property type="entry name" value="TPR"/>
    <property type="match status" value="2"/>
</dbReference>
<dbReference type="Gene3D" id="3.20.20.70">
    <property type="entry name" value="Aldolase class I"/>
    <property type="match status" value="1"/>
</dbReference>
<dbReference type="InterPro" id="IPR006638">
    <property type="entry name" value="Elp3/MiaA/NifB-like_rSAM"/>
</dbReference>
<feature type="repeat" description="TPR" evidence="5">
    <location>
        <begin position="357"/>
        <end position="390"/>
    </location>
</feature>
<dbReference type="CDD" id="cd01335">
    <property type="entry name" value="Radical_SAM"/>
    <property type="match status" value="1"/>
</dbReference>
<dbReference type="SFLD" id="SFLDG01386">
    <property type="entry name" value="main_SPASM_domain-containing"/>
    <property type="match status" value="1"/>
</dbReference>
<dbReference type="InterPro" id="IPR050377">
    <property type="entry name" value="Radical_SAM_PqqE_MftC-like"/>
</dbReference>
<dbReference type="Pfam" id="PF13181">
    <property type="entry name" value="TPR_8"/>
    <property type="match status" value="1"/>
</dbReference>
<dbReference type="SMART" id="SM00729">
    <property type="entry name" value="Elp3"/>
    <property type="match status" value="1"/>
</dbReference>
<dbReference type="GO" id="GO:0046872">
    <property type="term" value="F:metal ion binding"/>
    <property type="evidence" value="ECO:0007669"/>
    <property type="project" value="UniProtKB-KW"/>
</dbReference>
<dbReference type="InterPro" id="IPR013785">
    <property type="entry name" value="Aldolase_TIM"/>
</dbReference>
<dbReference type="InterPro" id="IPR023885">
    <property type="entry name" value="4Fe4S-binding_SPASM_dom"/>
</dbReference>
<keyword evidence="4" id="KW-0411">Iron-sulfur</keyword>
<organism evidence="7 8">
    <name type="scientific">Methanococcus voltae</name>
    <dbReference type="NCBI Taxonomy" id="2188"/>
    <lineage>
        <taxon>Archaea</taxon>
        <taxon>Methanobacteriati</taxon>
        <taxon>Methanobacteriota</taxon>
        <taxon>Methanomada group</taxon>
        <taxon>Methanococci</taxon>
        <taxon>Methanococcales</taxon>
        <taxon>Methanococcaceae</taxon>
        <taxon>Methanococcus</taxon>
    </lineage>
</organism>
<evidence type="ECO:0000313" key="8">
    <source>
        <dbReference type="Proteomes" id="UP000740329"/>
    </source>
</evidence>
<dbReference type="SUPFAM" id="SSF48452">
    <property type="entry name" value="TPR-like"/>
    <property type="match status" value="1"/>
</dbReference>
<dbReference type="Pfam" id="PF13186">
    <property type="entry name" value="SPASM"/>
    <property type="match status" value="1"/>
</dbReference>
<dbReference type="SUPFAM" id="SSF102114">
    <property type="entry name" value="Radical SAM enzymes"/>
    <property type="match status" value="1"/>
</dbReference>
<dbReference type="Pfam" id="PF04055">
    <property type="entry name" value="Radical_SAM"/>
    <property type="match status" value="1"/>
</dbReference>
<keyword evidence="3" id="KW-0408">Iron</keyword>
<sequence>MEYKPITAVWEITMACNMRCKHCGSSCKEPLPDELTTEEAVKLSQEIGDLGLKWITLSGGEPLVRKDWHVIAQELTDNGVIPNMITNGWLFDEDILKKAEKTEIGTMAISLDGLKETHDYMRMNGSYDRIMNAFELMRDSNVTAGAITTIHNKNINELEELKHVLIDKGVKLWQMQIGLPMGNFVNHPEMIMKPEDVNKIIDFAHDSLKDDIVIFPADCIGYYNLKELEVRRKAYPAEYDVTWKGCTAGKRSFGILHNGEILGCTSIRDREYIEGNARETPLREIWENGDNFSWSRTMEKSKLGGLCNECIYGQMCLGGCPNTRLTMNGTIYSENNYCSYVVAMNKALKWLDNINDFDTLKSIAGNFTRAGDYQIASMALDKALSISPEDTELLSYQGFVSFMLGNYEKSKMVNEKALSIAPDDAYLNKGMGLSLSKLGKLDEGMSYLTKAMDLADETYLDPYYDTAVTLIEYGKYEDALNVIKKATAKYPQFEPTGRSLKNMIRDYKSMT</sequence>
<keyword evidence="1" id="KW-0949">S-adenosyl-L-methionine</keyword>
<dbReference type="NCBIfam" id="TIGR04085">
    <property type="entry name" value="rSAM_more_4Fe4S"/>
    <property type="match status" value="1"/>
</dbReference>
<keyword evidence="2" id="KW-0479">Metal-binding</keyword>
<evidence type="ECO:0000259" key="6">
    <source>
        <dbReference type="PROSITE" id="PS51918"/>
    </source>
</evidence>
<dbReference type="Gene3D" id="1.25.40.10">
    <property type="entry name" value="Tetratricopeptide repeat domain"/>
    <property type="match status" value="1"/>
</dbReference>
<proteinExistence type="predicted"/>
<dbReference type="InterPro" id="IPR011990">
    <property type="entry name" value="TPR-like_helical_dom_sf"/>
</dbReference>
<reference evidence="7" key="1">
    <citation type="submission" date="2021-03" db="EMBL/GenBank/DDBJ databases">
        <title>Genomic Encyclopedia of Type Strains, Phase IV (KMG-V): Genome sequencing to study the core and pangenomes of soil and plant-associated prokaryotes.</title>
        <authorList>
            <person name="Whitman W."/>
        </authorList>
    </citation>
    <scope>NUCLEOTIDE SEQUENCE</scope>
    <source>
        <strain evidence="7">C4</strain>
    </source>
</reference>
<protein>
    <submittedName>
        <fullName evidence="7">Radical SAM protein with 4Fe4S-binding SPASM domain</fullName>
    </submittedName>
</protein>